<dbReference type="AlphaFoldDB" id="A0A0D8IX92"/>
<dbReference type="InterPro" id="IPR011010">
    <property type="entry name" value="DNA_brk_join_enz"/>
</dbReference>
<dbReference type="GO" id="GO:0003677">
    <property type="term" value="F:DNA binding"/>
    <property type="evidence" value="ECO:0007669"/>
    <property type="project" value="UniProtKB-KW"/>
</dbReference>
<evidence type="ECO:0000313" key="5">
    <source>
        <dbReference type="EMBL" id="KJF38896.1"/>
    </source>
</evidence>
<evidence type="ECO:0000313" key="6">
    <source>
        <dbReference type="Proteomes" id="UP000032483"/>
    </source>
</evidence>
<dbReference type="Proteomes" id="UP000032483">
    <property type="component" value="Unassembled WGS sequence"/>
</dbReference>
<keyword evidence="2" id="KW-0238">DNA-binding</keyword>
<evidence type="ECO:0000256" key="1">
    <source>
        <dbReference type="ARBA" id="ARBA00008857"/>
    </source>
</evidence>
<dbReference type="GO" id="GO:0006310">
    <property type="term" value="P:DNA recombination"/>
    <property type="evidence" value="ECO:0007669"/>
    <property type="project" value="UniProtKB-KW"/>
</dbReference>
<dbReference type="InterPro" id="IPR050090">
    <property type="entry name" value="Tyrosine_recombinase_XerCD"/>
</dbReference>
<dbReference type="EMBL" id="JXXK01000028">
    <property type="protein sequence ID" value="KJF38896.1"/>
    <property type="molecule type" value="Genomic_DNA"/>
</dbReference>
<keyword evidence="6" id="KW-1185">Reference proteome</keyword>
<name>A0A0D8IX92_9FIRM</name>
<accession>A0A0D8IX92</accession>
<dbReference type="PROSITE" id="PS51898">
    <property type="entry name" value="TYR_RECOMBINASE"/>
    <property type="match status" value="1"/>
</dbReference>
<comment type="similarity">
    <text evidence="1">Belongs to the 'phage' integrase family.</text>
</comment>
<feature type="domain" description="Tyr recombinase" evidence="4">
    <location>
        <begin position="207"/>
        <end position="393"/>
    </location>
</feature>
<evidence type="ECO:0000256" key="3">
    <source>
        <dbReference type="ARBA" id="ARBA00023172"/>
    </source>
</evidence>
<dbReference type="GeneID" id="42857936"/>
<dbReference type="Pfam" id="PF00589">
    <property type="entry name" value="Phage_integrase"/>
    <property type="match status" value="1"/>
</dbReference>
<dbReference type="PANTHER" id="PTHR30349">
    <property type="entry name" value="PHAGE INTEGRASE-RELATED"/>
    <property type="match status" value="1"/>
</dbReference>
<proteinExistence type="inferred from homology"/>
<sequence length="415" mass="46910">MKTDANSFGTLSTRLYGLLAAERYSESTMRDMRFILCSMSNFMETNCLEEYSSEIGEQFVAHCVNDLRICSSRISRAKNIVGKLNRLMQGLDGRDALLPDMSKKFALPDGLAKSLTAYLTYCTEKGNRKTTVHMNYLVCGNFLKNLSNLGCTEITDATVEQVQAAVLAVGHICYWERVRQFFRFLADSNYLKQNYSGLIQHRRRPMPQPTVYSPEEIRIIEESFDLFSSAGIRNYAITLLMSRYGIRACDVSSLTFDNINFENNRLHFMQQKTDDPWEGELFPEIKNALHRYINCVRPNTVACSNIFITLAPPYTPVDNRVINTMMHTQFEHAKINVAGRMHGSRALRSSVASNMINDGISTEVVRRVLGHGTKRALKHYARIDIESMRLCPLPVPEPTGAFAGILSGKGAQLHV</sequence>
<dbReference type="RefSeq" id="WP_050006179.1">
    <property type="nucleotide sequence ID" value="NZ_JXXK01000028.1"/>
</dbReference>
<evidence type="ECO:0000259" key="4">
    <source>
        <dbReference type="PROSITE" id="PS51898"/>
    </source>
</evidence>
<dbReference type="Gene3D" id="1.10.443.10">
    <property type="entry name" value="Intergrase catalytic core"/>
    <property type="match status" value="1"/>
</dbReference>
<keyword evidence="3" id="KW-0233">DNA recombination</keyword>
<reference evidence="5" key="1">
    <citation type="submission" date="2015-02" db="EMBL/GenBank/DDBJ databases">
        <title>A novel member of the family Ruminococcaceae isolated from human feces.</title>
        <authorList>
            <person name="Shkoporov A.N."/>
            <person name="Chaplin A.V."/>
            <person name="Motuzova O.V."/>
            <person name="Kafarskaia L.I."/>
            <person name="Khokhlova E.V."/>
            <person name="Efimov B.A."/>
        </authorList>
    </citation>
    <scope>NUCLEOTIDE SEQUENCE [LARGE SCALE GENOMIC DNA]</scope>
    <source>
        <strain evidence="5">585-1</strain>
    </source>
</reference>
<evidence type="ECO:0000256" key="2">
    <source>
        <dbReference type="ARBA" id="ARBA00023125"/>
    </source>
</evidence>
<dbReference type="PANTHER" id="PTHR30349:SF41">
    <property type="entry name" value="INTEGRASE_RECOMBINASE PROTEIN MJ0367-RELATED"/>
    <property type="match status" value="1"/>
</dbReference>
<dbReference type="SUPFAM" id="SSF56349">
    <property type="entry name" value="DNA breaking-rejoining enzymes"/>
    <property type="match status" value="1"/>
</dbReference>
<gene>
    <name evidence="5" type="ORF">TQ39_15365</name>
</gene>
<organism evidence="5 6">
    <name type="scientific">Ruthenibacterium lactatiformans</name>
    <dbReference type="NCBI Taxonomy" id="1550024"/>
    <lineage>
        <taxon>Bacteria</taxon>
        <taxon>Bacillati</taxon>
        <taxon>Bacillota</taxon>
        <taxon>Clostridia</taxon>
        <taxon>Eubacteriales</taxon>
        <taxon>Oscillospiraceae</taxon>
        <taxon>Ruthenibacterium</taxon>
    </lineage>
</organism>
<dbReference type="PATRIC" id="fig|1550024.3.peg.3500"/>
<comment type="caution">
    <text evidence="5">The sequence shown here is derived from an EMBL/GenBank/DDBJ whole genome shotgun (WGS) entry which is preliminary data.</text>
</comment>
<protein>
    <recommendedName>
        <fullName evidence="4">Tyr recombinase domain-containing protein</fullName>
    </recommendedName>
</protein>
<dbReference type="InterPro" id="IPR013762">
    <property type="entry name" value="Integrase-like_cat_sf"/>
</dbReference>
<dbReference type="GO" id="GO:0015074">
    <property type="term" value="P:DNA integration"/>
    <property type="evidence" value="ECO:0007669"/>
    <property type="project" value="InterPro"/>
</dbReference>
<dbReference type="InterPro" id="IPR002104">
    <property type="entry name" value="Integrase_catalytic"/>
</dbReference>